<dbReference type="AlphaFoldDB" id="A0A6A7Y609"/>
<dbReference type="InterPro" id="IPR039424">
    <property type="entry name" value="SBP_5"/>
</dbReference>
<dbReference type="CDD" id="cd08503">
    <property type="entry name" value="PBP2_NikA_DppA_OppA_like_17"/>
    <property type="match status" value="1"/>
</dbReference>
<feature type="domain" description="Solute-binding protein family 5" evidence="5">
    <location>
        <begin position="142"/>
        <end position="474"/>
    </location>
</feature>
<evidence type="ECO:0000259" key="5">
    <source>
        <dbReference type="Pfam" id="PF00496"/>
    </source>
</evidence>
<dbReference type="EMBL" id="VWNA01000002">
    <property type="protein sequence ID" value="MQT14700.1"/>
    <property type="molecule type" value="Genomic_DNA"/>
</dbReference>
<dbReference type="PANTHER" id="PTHR30290">
    <property type="entry name" value="PERIPLASMIC BINDING COMPONENT OF ABC TRANSPORTER"/>
    <property type="match status" value="1"/>
</dbReference>
<comment type="similarity">
    <text evidence="2">Belongs to the bacterial solute-binding protein 5 family.</text>
</comment>
<dbReference type="GO" id="GO:0030288">
    <property type="term" value="C:outer membrane-bounded periplasmic space"/>
    <property type="evidence" value="ECO:0007669"/>
    <property type="project" value="UniProtKB-ARBA"/>
</dbReference>
<evidence type="ECO:0000256" key="4">
    <source>
        <dbReference type="SAM" id="Phobius"/>
    </source>
</evidence>
<dbReference type="InterPro" id="IPR030678">
    <property type="entry name" value="Peptide/Ni-bd"/>
</dbReference>
<evidence type="ECO:0000313" key="6">
    <source>
        <dbReference type="EMBL" id="MQT14700.1"/>
    </source>
</evidence>
<evidence type="ECO:0000313" key="7">
    <source>
        <dbReference type="Proteomes" id="UP000332515"/>
    </source>
</evidence>
<dbReference type="PANTHER" id="PTHR30290:SF38">
    <property type="entry name" value="D,D-DIPEPTIDE-BINDING PERIPLASMIC PROTEIN DDPA-RELATED"/>
    <property type="match status" value="1"/>
</dbReference>
<keyword evidence="7" id="KW-1185">Reference proteome</keyword>
<organism evidence="6 7">
    <name type="scientific">Segnochrobactrum spirostomi</name>
    <dbReference type="NCBI Taxonomy" id="2608987"/>
    <lineage>
        <taxon>Bacteria</taxon>
        <taxon>Pseudomonadati</taxon>
        <taxon>Pseudomonadota</taxon>
        <taxon>Alphaproteobacteria</taxon>
        <taxon>Hyphomicrobiales</taxon>
        <taxon>Segnochrobactraceae</taxon>
        <taxon>Segnochrobactrum</taxon>
    </lineage>
</organism>
<dbReference type="Gene3D" id="3.90.76.10">
    <property type="entry name" value="Dipeptide-binding Protein, Domain 1"/>
    <property type="match status" value="1"/>
</dbReference>
<name>A0A6A7Y609_9HYPH</name>
<dbReference type="InterPro" id="IPR000914">
    <property type="entry name" value="SBP_5_dom"/>
</dbReference>
<dbReference type="SUPFAM" id="SSF53850">
    <property type="entry name" value="Periplasmic binding protein-like II"/>
    <property type="match status" value="1"/>
</dbReference>
<dbReference type="Gene3D" id="3.10.105.10">
    <property type="entry name" value="Dipeptide-binding Protein, Domain 3"/>
    <property type="match status" value="1"/>
</dbReference>
<gene>
    <name evidence="6" type="ORF">F0357_18975</name>
</gene>
<reference evidence="6 7" key="1">
    <citation type="submission" date="2019-09" db="EMBL/GenBank/DDBJ databases">
        <title>Segnochrobactrum spirostomi gen. nov., sp. nov., isolated from the ciliate Spirostomum cf. yagiui and description of a novel family, Segnochrobactraceae fam. nov. within the order Rhizobiales of the class Alphaproteobacteria.</title>
        <authorList>
            <person name="Akter S."/>
            <person name="Shazib S.U.A."/>
            <person name="Shin M.K."/>
        </authorList>
    </citation>
    <scope>NUCLEOTIDE SEQUENCE [LARGE SCALE GENOMIC DNA]</scope>
    <source>
        <strain evidence="6 7">Sp-1</strain>
    </source>
</reference>
<keyword evidence="4" id="KW-0812">Transmembrane</keyword>
<dbReference type="GO" id="GO:0043190">
    <property type="term" value="C:ATP-binding cassette (ABC) transporter complex"/>
    <property type="evidence" value="ECO:0007669"/>
    <property type="project" value="InterPro"/>
</dbReference>
<evidence type="ECO:0000256" key="2">
    <source>
        <dbReference type="ARBA" id="ARBA00005695"/>
    </source>
</evidence>
<evidence type="ECO:0000256" key="1">
    <source>
        <dbReference type="ARBA" id="ARBA00004418"/>
    </source>
</evidence>
<comment type="subcellular location">
    <subcellularLocation>
        <location evidence="1">Periplasm</location>
    </subcellularLocation>
</comment>
<keyword evidence="4" id="KW-1133">Transmembrane helix</keyword>
<dbReference type="PIRSF" id="PIRSF002741">
    <property type="entry name" value="MppA"/>
    <property type="match status" value="1"/>
</dbReference>
<proteinExistence type="inferred from homology"/>
<accession>A0A6A7Y609</accession>
<keyword evidence="3" id="KW-0732">Signal</keyword>
<dbReference type="Gene3D" id="3.40.190.10">
    <property type="entry name" value="Periplasmic binding protein-like II"/>
    <property type="match status" value="1"/>
</dbReference>
<sequence>MNGDSYSVYTRINAGIGFRDRLPLSLIRKKAGAMSPAIVARGRENPALPILNECSYSSVKDRKKRSGTMKKTVARLCLSLALAGASWGLLAGAAEAGGTLRLTHDLGMGGAETLDPYDPNRFWPTMNLVFDRLVAPSPKGEAVPELAVSWSASSDVKTWTFKLRPGVTFQDGTPFTSADVVYSIGRMTDPTFNSPVRSVLGIIKQAKAIDPLTVEFDLSTGEADLPLLLADYRALMTKKGSAGSFKDHPVGTGPFKVEKISVEGTTVLDAYPGYWRGKPHLDKVEVVAIADSAARIQALLGNQVDLLLTIDPKQAPLVEHNPAIATQHVATGDWNGLMMRVDEKPFDDPRVRKAMRIAVDRAALTTLVLGKDGGVPTCDDPVWQGDQYSWQGKCGRDVEGAKKLLADAGYPNGIDVELMTSDVEENMVAIAEAYQAQAKDAGIRVKVTTAASDGYWDKVWMKMPFFVDSWGQRPATQVLNEGWRSGSPWNPTHQADPAFDKMLDEARGEPDFAKRRERYLAVQEKLYEITGGLIPYHKVILRAMSSHVKGLDPVLVDCIRWDLVSMDE</sequence>
<dbReference type="Proteomes" id="UP000332515">
    <property type="component" value="Unassembled WGS sequence"/>
</dbReference>
<dbReference type="Pfam" id="PF00496">
    <property type="entry name" value="SBP_bac_5"/>
    <property type="match status" value="1"/>
</dbReference>
<keyword evidence="4" id="KW-0472">Membrane</keyword>
<protein>
    <submittedName>
        <fullName evidence="6">ABC transporter substrate-binding protein</fullName>
    </submittedName>
</protein>
<comment type="caution">
    <text evidence="6">The sequence shown here is derived from an EMBL/GenBank/DDBJ whole genome shotgun (WGS) entry which is preliminary data.</text>
</comment>
<dbReference type="GO" id="GO:1904680">
    <property type="term" value="F:peptide transmembrane transporter activity"/>
    <property type="evidence" value="ECO:0007669"/>
    <property type="project" value="TreeGrafter"/>
</dbReference>
<evidence type="ECO:0000256" key="3">
    <source>
        <dbReference type="ARBA" id="ARBA00022729"/>
    </source>
</evidence>
<feature type="transmembrane region" description="Helical" evidence="4">
    <location>
        <begin position="72"/>
        <end position="94"/>
    </location>
</feature>
<dbReference type="GO" id="GO:0015833">
    <property type="term" value="P:peptide transport"/>
    <property type="evidence" value="ECO:0007669"/>
    <property type="project" value="TreeGrafter"/>
</dbReference>